<feature type="non-terminal residue" evidence="6">
    <location>
        <position position="1833"/>
    </location>
</feature>
<feature type="coiled-coil region" evidence="5">
    <location>
        <begin position="1297"/>
        <end position="1350"/>
    </location>
</feature>
<feature type="coiled-coil region" evidence="5">
    <location>
        <begin position="1739"/>
        <end position="1784"/>
    </location>
</feature>
<dbReference type="SUPFAM" id="SSF46966">
    <property type="entry name" value="Spectrin repeat"/>
    <property type="match status" value="6"/>
</dbReference>
<dbReference type="Gene3D" id="1.20.58.60">
    <property type="match status" value="5"/>
</dbReference>
<gene>
    <name evidence="6" type="ORF">FNK824_LOCUS22330</name>
</gene>
<keyword evidence="4" id="KW-0472">Membrane</keyword>
<feature type="coiled-coil region" evidence="5">
    <location>
        <begin position="1117"/>
        <end position="1209"/>
    </location>
</feature>
<sequence>SDVQQVDTISYHVKNLSTLLDELIEERATDDPTRHRQRLDGLLGRYRQLLNSIDEASQRCTVVIPSKMIHENSIQLNISLTNISNAPMNFRDLSDVRTAVQGQIRVCDVLENFSHQVNELVTRGNELIKQSMVPKYVQQDIQNIQKLYNEKVQSAQDSLGRFKRLLELWERFDANKRRYQQQTERLNNELTQLKSNQNSIVSFQHEIDNCKYLRTSYADLKLILDENAQYLQTISLNNLLPYENLQKLKIDYDNMIEELTEKLRIIDGILQDLIYDNDKWTHFNNELKRLETLFREIGSMFDAKMFGERALEEKQQILERIRTELGEHLHSLSILHSDGTNLESLRSRPKDLQNVLNRLTQLRILAETTSGKVNHEEEQVVECRTHVQTSQRYIQQLQPWIDQAENYLTKRLDQIGALNLTEAKQLYDKHKDFLEERRRMLSIYNNLLTEEHNINDQYELKSLIKSLSTRWLEIVRKSDELTPRYDKQYSSWLLFESELNSFRDQILDELEKRVHAIVSIDINKLFDLTRINTLLNELRVLDENIHNHTSNYNRFHKQLTDLRQYTSTEGQRILHEEQMSIETRWHQINRFTADKLRETERLYESRKSFYNRFEIIERSIRDITEQIEHNGQIQIATWNQTFQRLQQIQKQIETLQPIISTIRQELVEYELSGLSKTDLQTIQNTFDTLRQRINTYENILQKRLDLLQRYEEHMKYSIEIRKKLQQINDEIQQKQQMKINEIDLFKSELERYTNDLRTIQSESTILDRLMEESNTTIMDSTNRNIFFVVEYRTIQNLVDTIDSKLFQRRVQAQELERLLDDFGQAHTNLLNRINALSNNLRTARLVGYSSRDIEHIIAIIKTLNREIQGEDTHLNTLCTKYKTFSSDLTNQERQQTDIVINKIQVELEQLHEQIEKRIERLNSLIHQRQELDQTYNRFIVWFEDKQRLISSDQTIPLKAIEIERLLKKYSDVLNEIKVQRITLDNIIKLNENVKQSYYYEDKTDYNLHTDELIRKLNNLEEILNDRYRQLNLANEQRCEFDRIITKLNEWIKNTEQQIKDPFINDLQQTTNVLKEKSKSIQSLFQSTKDRMNEFEDLTNIHGIVASTLSEAERIILNEKYTVLKDKYNRLLDSLNQRIVLLDEAIHERNEFDQQNNHLQILYKQLENEFTKQKQLKLSDINYPTNEQRLEQFKQLLKYLNETINNFKEVTRIQRLLTNKGHRIDFHIGGELNANLKNLDGQIHNEIERIERILQIENDFHNLNKEFDSYLQISFEQLKSSQHHQDKGIIYQTVSDRLQQGEHELNKLIQLSERLINDLPRSQYEQLKHIIERHQERLQTLNKTCQQVRGEHEHMIKTQHRLNEDLITIIDWFRRLIQDLTQPFELNLSLNTVNDLQDSMNQLAISIDQRLIRIEQALRDEPNLINSNDVEIRERLNTVEELKHQVKSHLNKQRIILADVHQGITQYIKLTSEVKTVICDADFRLAPFFDGYDRKRLDEHEKELNFLEELCTEQNYRLVEAHKVVETLRIHLRSNARDLCDNQLRNFHQTIEDLEIRIHQRRKEIDEIRQKSNRFNSSIVHLQSDANHLLHMIEKSPDNAENLVSEMDSSFSALQSLGRDLKKSLDVSSSSDIDRELKDVISSVEKVRNILDRAKKSQEENVLVRDRIERILSKIKSVINRKRQELHQSIDSGYGSIDLVRRSIEMKNFIKDLDIENSYISEVKELILILIDKKYDQQIIRSLEKKQEDVLNDFQCLKNETIKIIENLDNQLQEQEKLRQNARTMLSIIQRIKVQLIELHPTMSNEANQKLEKIDEDLRKNFHLFEQSLDDYKN</sequence>
<keyword evidence="5" id="KW-0175">Coiled coil</keyword>
<name>A0A819JKY3_9BILA</name>
<dbReference type="PANTHER" id="PTHR14514">
    <property type="entry name" value="PKA ANCHORING PROTEIN"/>
    <property type="match status" value="1"/>
</dbReference>
<evidence type="ECO:0000256" key="4">
    <source>
        <dbReference type="ARBA" id="ARBA00023136"/>
    </source>
</evidence>
<organism evidence="6 7">
    <name type="scientific">Rotaria sordida</name>
    <dbReference type="NCBI Taxonomy" id="392033"/>
    <lineage>
        <taxon>Eukaryota</taxon>
        <taxon>Metazoa</taxon>
        <taxon>Spiralia</taxon>
        <taxon>Gnathifera</taxon>
        <taxon>Rotifera</taxon>
        <taxon>Eurotatoria</taxon>
        <taxon>Bdelloidea</taxon>
        <taxon>Philodinida</taxon>
        <taxon>Philodinidae</taxon>
        <taxon>Rotaria</taxon>
    </lineage>
</organism>
<comment type="caution">
    <text evidence="6">The sequence shown here is derived from an EMBL/GenBank/DDBJ whole genome shotgun (WGS) entry which is preliminary data.</text>
</comment>
<evidence type="ECO:0000313" key="6">
    <source>
        <dbReference type="EMBL" id="CAF3934598.1"/>
    </source>
</evidence>
<feature type="non-terminal residue" evidence="6">
    <location>
        <position position="1"/>
    </location>
</feature>
<evidence type="ECO:0000256" key="1">
    <source>
        <dbReference type="ARBA" id="ARBA00004308"/>
    </source>
</evidence>
<evidence type="ECO:0000256" key="2">
    <source>
        <dbReference type="ARBA" id="ARBA00022553"/>
    </source>
</evidence>
<feature type="coiled-coil region" evidence="5">
    <location>
        <begin position="900"/>
        <end position="931"/>
    </location>
</feature>
<proteinExistence type="predicted"/>
<dbReference type="EMBL" id="CAJOBE010004499">
    <property type="protein sequence ID" value="CAF3934598.1"/>
    <property type="molecule type" value="Genomic_DNA"/>
</dbReference>
<dbReference type="PANTHER" id="PTHR14514:SF7">
    <property type="entry name" value="KASH DOMAIN-CONTAINING PROTEIN"/>
    <property type="match status" value="1"/>
</dbReference>
<accession>A0A819JKY3</accession>
<keyword evidence="2" id="KW-0597">Phosphoprotein</keyword>
<reference evidence="6" key="1">
    <citation type="submission" date="2021-02" db="EMBL/GenBank/DDBJ databases">
        <authorList>
            <person name="Nowell W R."/>
        </authorList>
    </citation>
    <scope>NUCLEOTIDE SEQUENCE</scope>
</reference>
<protein>
    <submittedName>
        <fullName evidence="6">Uncharacterized protein</fullName>
    </submittedName>
</protein>
<feature type="coiled-coil region" evidence="5">
    <location>
        <begin position="1543"/>
        <end position="1570"/>
    </location>
</feature>
<dbReference type="Proteomes" id="UP000663874">
    <property type="component" value="Unassembled WGS sequence"/>
</dbReference>
<evidence type="ECO:0000256" key="3">
    <source>
        <dbReference type="ARBA" id="ARBA00022737"/>
    </source>
</evidence>
<feature type="coiled-coil region" evidence="5">
    <location>
        <begin position="679"/>
        <end position="762"/>
    </location>
</feature>
<keyword evidence="3" id="KW-0677">Repeat</keyword>
<comment type="subcellular location">
    <subcellularLocation>
        <location evidence="1">Endomembrane system</location>
    </subcellularLocation>
</comment>
<evidence type="ECO:0000256" key="5">
    <source>
        <dbReference type="SAM" id="Coils"/>
    </source>
</evidence>
<evidence type="ECO:0000313" key="7">
    <source>
        <dbReference type="Proteomes" id="UP000663874"/>
    </source>
</evidence>
<dbReference type="SMART" id="SM00150">
    <property type="entry name" value="SPEC"/>
    <property type="match status" value="5"/>
</dbReference>
<dbReference type="InterPro" id="IPR018159">
    <property type="entry name" value="Spectrin/alpha-actinin"/>
</dbReference>